<keyword evidence="1" id="KW-0812">Transmembrane</keyword>
<sequence length="156" mass="16206">MRHPATILLFIVCVAGVGGAMTASGTADWLGMQPDTGVQDDVAQSKGDLKDYSASRGSSDTSFIGATISGTDEVVSSFVLIYALADMLVNAGLPSATISGTDEVVSSFVLIYALADMLVNAGLPSWGAVMIASPLTWSMGLFVIYMFTGRSGVRPR</sequence>
<name>L9USL9_HALBP</name>
<comment type="caution">
    <text evidence="2">The sequence shown here is derived from an EMBL/GenBank/DDBJ whole genome shotgun (WGS) entry which is preliminary data.</text>
</comment>
<dbReference type="EMBL" id="AOHT01000030">
    <property type="protein sequence ID" value="ELY27915.1"/>
    <property type="molecule type" value="Genomic_DNA"/>
</dbReference>
<feature type="transmembrane region" description="Helical" evidence="1">
    <location>
        <begin position="129"/>
        <end position="148"/>
    </location>
</feature>
<proteinExistence type="predicted"/>
<reference evidence="2 3" key="1">
    <citation type="journal article" date="2014" name="PLoS Genet.">
        <title>Phylogenetically driven sequencing of extremely halophilic archaea reveals strategies for static and dynamic osmo-response.</title>
        <authorList>
            <person name="Becker E.A."/>
            <person name="Seitzer P.M."/>
            <person name="Tritt A."/>
            <person name="Larsen D."/>
            <person name="Krusor M."/>
            <person name="Yao A.I."/>
            <person name="Wu D."/>
            <person name="Madern D."/>
            <person name="Eisen J.A."/>
            <person name="Darling A.E."/>
            <person name="Facciotti M.T."/>
        </authorList>
    </citation>
    <scope>NUCLEOTIDE SEQUENCE [LARGE SCALE GENOMIC DNA]</scope>
    <source>
        <strain evidence="2 3">DSM 11551</strain>
    </source>
</reference>
<gene>
    <name evidence="2" type="ORF">C499_08727</name>
</gene>
<protein>
    <submittedName>
        <fullName evidence="2">Uncharacterized protein</fullName>
    </submittedName>
</protein>
<accession>L9USL9</accession>
<evidence type="ECO:0000256" key="1">
    <source>
        <dbReference type="SAM" id="Phobius"/>
    </source>
</evidence>
<evidence type="ECO:0000313" key="3">
    <source>
        <dbReference type="Proteomes" id="UP000011585"/>
    </source>
</evidence>
<dbReference type="AlphaFoldDB" id="L9USL9"/>
<evidence type="ECO:0000313" key="2">
    <source>
        <dbReference type="EMBL" id="ELY27915.1"/>
    </source>
</evidence>
<dbReference type="RefSeq" id="WP_006055062.1">
    <property type="nucleotide sequence ID" value="NZ_AOHT01000030.1"/>
</dbReference>
<organism evidence="2 3">
    <name type="scientific">Halogeometricum borinquense (strain ATCC 700274 / DSM 11551 / JCM 10706 / KCTC 4070 / PR3)</name>
    <dbReference type="NCBI Taxonomy" id="469382"/>
    <lineage>
        <taxon>Archaea</taxon>
        <taxon>Methanobacteriati</taxon>
        <taxon>Methanobacteriota</taxon>
        <taxon>Stenosarchaea group</taxon>
        <taxon>Halobacteria</taxon>
        <taxon>Halobacteriales</taxon>
        <taxon>Haloferacaceae</taxon>
        <taxon>Halogeometricum</taxon>
    </lineage>
</organism>
<dbReference type="Proteomes" id="UP000011585">
    <property type="component" value="Unassembled WGS sequence"/>
</dbReference>
<keyword evidence="1" id="KW-0472">Membrane</keyword>
<keyword evidence="1" id="KW-1133">Transmembrane helix</keyword>